<dbReference type="AlphaFoldDB" id="A0A820HW63"/>
<gene>
    <name evidence="1" type="ORF">FNK824_LOCUS40536</name>
</gene>
<protein>
    <submittedName>
        <fullName evidence="1">Uncharacterized protein</fullName>
    </submittedName>
</protein>
<feature type="non-terminal residue" evidence="1">
    <location>
        <position position="54"/>
    </location>
</feature>
<sequence length="54" mass="6333">QDINEQTSLYLSVLGGHFDVVEYLLSFRVYALTNQEVELFKRRSTHSYFTSENS</sequence>
<accession>A0A820HW63</accession>
<proteinExistence type="predicted"/>
<feature type="non-terminal residue" evidence="1">
    <location>
        <position position="1"/>
    </location>
</feature>
<reference evidence="1" key="1">
    <citation type="submission" date="2021-02" db="EMBL/GenBank/DDBJ databases">
        <authorList>
            <person name="Nowell W R."/>
        </authorList>
    </citation>
    <scope>NUCLEOTIDE SEQUENCE</scope>
</reference>
<organism evidence="1 2">
    <name type="scientific">Rotaria sordida</name>
    <dbReference type="NCBI Taxonomy" id="392033"/>
    <lineage>
        <taxon>Eukaryota</taxon>
        <taxon>Metazoa</taxon>
        <taxon>Spiralia</taxon>
        <taxon>Gnathifera</taxon>
        <taxon>Rotifera</taxon>
        <taxon>Eurotatoria</taxon>
        <taxon>Bdelloidea</taxon>
        <taxon>Philodinida</taxon>
        <taxon>Philodinidae</taxon>
        <taxon>Rotaria</taxon>
    </lineage>
</organism>
<name>A0A820HW63_9BILA</name>
<dbReference type="EMBL" id="CAJOBE010032823">
    <property type="protein sequence ID" value="CAF4298118.1"/>
    <property type="molecule type" value="Genomic_DNA"/>
</dbReference>
<evidence type="ECO:0000313" key="2">
    <source>
        <dbReference type="Proteomes" id="UP000663874"/>
    </source>
</evidence>
<evidence type="ECO:0000313" key="1">
    <source>
        <dbReference type="EMBL" id="CAF4298118.1"/>
    </source>
</evidence>
<dbReference type="Proteomes" id="UP000663874">
    <property type="component" value="Unassembled WGS sequence"/>
</dbReference>
<comment type="caution">
    <text evidence="1">The sequence shown here is derived from an EMBL/GenBank/DDBJ whole genome shotgun (WGS) entry which is preliminary data.</text>
</comment>